<evidence type="ECO:0000313" key="1">
    <source>
        <dbReference type="EMBL" id="PCG12987.1"/>
    </source>
</evidence>
<proteinExistence type="predicted"/>
<dbReference type="InterPro" id="IPR006015">
    <property type="entry name" value="Universal_stress_UspA"/>
</dbReference>
<gene>
    <name evidence="1" type="ORF">COA07_16920</name>
</gene>
<reference evidence="1 2" key="1">
    <citation type="submission" date="2017-09" db="EMBL/GenBank/DDBJ databases">
        <title>Sphingomonas adhaesiva DSM 7418, whole genome shotgun sequence.</title>
        <authorList>
            <person name="Feng G."/>
            <person name="Zhu H."/>
        </authorList>
    </citation>
    <scope>NUCLEOTIDE SEQUENCE [LARGE SCALE GENOMIC DNA]</scope>
    <source>
        <strain evidence="1 2">DSM 7418</strain>
    </source>
</reference>
<dbReference type="EMBL" id="NWVC01000016">
    <property type="protein sequence ID" value="PCG12987.1"/>
    <property type="molecule type" value="Genomic_DNA"/>
</dbReference>
<sequence length="269" mass="29576">MKNILLLIHDDKGQEARYQAALDVARAVGGHLTCLDLTIIPEVMGDYVAMGAGGLLLAEDQESESVHATRMRARLEHEDVPFDWTETTGFLSQTLEGRTRLMDLVVLSTDEDGELFPRMRDVIGDLLVQTGKPVLVVPPASQHLDLTGRAMIAWDGSADAEAALTAAVPLLSLARSVTLYYVDDKSMDAPIEDAARYLSRHGIEPVVKKEPAGIDRVSVSLRCEAEMGHYDYVVMGSYGHSRTVETIFGGATQMMLKKCRVPMLLVHRR</sequence>
<keyword evidence="2" id="KW-1185">Reference proteome</keyword>
<name>A0A2A4I1W5_9SPHN</name>
<accession>A0A2A4I1W5</accession>
<dbReference type="Gene3D" id="3.40.50.12370">
    <property type="match status" value="1"/>
</dbReference>
<dbReference type="RefSeq" id="WP_066707719.1">
    <property type="nucleotide sequence ID" value="NZ_NWVC01000016.1"/>
</dbReference>
<dbReference type="SUPFAM" id="SSF52402">
    <property type="entry name" value="Adenine nucleotide alpha hydrolases-like"/>
    <property type="match status" value="2"/>
</dbReference>
<dbReference type="PRINTS" id="PR01438">
    <property type="entry name" value="UNVRSLSTRESS"/>
</dbReference>
<comment type="caution">
    <text evidence="1">The sequence shown here is derived from an EMBL/GenBank/DDBJ whole genome shotgun (WGS) entry which is preliminary data.</text>
</comment>
<evidence type="ECO:0000313" key="2">
    <source>
        <dbReference type="Proteomes" id="UP000218323"/>
    </source>
</evidence>
<dbReference type="AlphaFoldDB" id="A0A2A4I1W5"/>
<dbReference type="Proteomes" id="UP000218323">
    <property type="component" value="Unassembled WGS sequence"/>
</dbReference>
<protein>
    <submittedName>
        <fullName evidence="1">Universal stress protein</fullName>
    </submittedName>
</protein>
<organism evidence="1 2">
    <name type="scientific">Sphingomonas adhaesiva</name>
    <dbReference type="NCBI Taxonomy" id="28212"/>
    <lineage>
        <taxon>Bacteria</taxon>
        <taxon>Pseudomonadati</taxon>
        <taxon>Pseudomonadota</taxon>
        <taxon>Alphaproteobacteria</taxon>
        <taxon>Sphingomonadales</taxon>
        <taxon>Sphingomonadaceae</taxon>
        <taxon>Sphingomonas</taxon>
    </lineage>
</organism>